<accession>A0A1I2IH61</accession>
<evidence type="ECO:0000313" key="1">
    <source>
        <dbReference type="EMBL" id="SFF41669.1"/>
    </source>
</evidence>
<dbReference type="Proteomes" id="UP000199400">
    <property type="component" value="Unassembled WGS sequence"/>
</dbReference>
<dbReference type="AlphaFoldDB" id="A0A1I2IH61"/>
<gene>
    <name evidence="1" type="ORF">SAMN02745121_08724</name>
</gene>
<name>A0A1I2IH61_9BACT</name>
<sequence length="64" mass="7380">MTKPLSPGCRQALLLLLERRRHNPFLSRRAKALEERGLIEQREDTATWQLSAAGRVLAKEIARR</sequence>
<dbReference type="RefSeq" id="WP_096331011.1">
    <property type="nucleotide sequence ID" value="NZ_FOMX01000067.1"/>
</dbReference>
<keyword evidence="2" id="KW-1185">Reference proteome</keyword>
<dbReference type="STRING" id="54.SAMN02745121_08724"/>
<dbReference type="EMBL" id="FOMX01000067">
    <property type="protein sequence ID" value="SFF41669.1"/>
    <property type="molecule type" value="Genomic_DNA"/>
</dbReference>
<organism evidence="1 2">
    <name type="scientific">Nannocystis exedens</name>
    <dbReference type="NCBI Taxonomy" id="54"/>
    <lineage>
        <taxon>Bacteria</taxon>
        <taxon>Pseudomonadati</taxon>
        <taxon>Myxococcota</taxon>
        <taxon>Polyangia</taxon>
        <taxon>Nannocystales</taxon>
        <taxon>Nannocystaceae</taxon>
        <taxon>Nannocystis</taxon>
    </lineage>
</organism>
<proteinExistence type="predicted"/>
<protein>
    <submittedName>
        <fullName evidence="1">Uncharacterized protein</fullName>
    </submittedName>
</protein>
<evidence type="ECO:0000313" key="2">
    <source>
        <dbReference type="Proteomes" id="UP000199400"/>
    </source>
</evidence>
<reference evidence="2" key="1">
    <citation type="submission" date="2016-10" db="EMBL/GenBank/DDBJ databases">
        <authorList>
            <person name="Varghese N."/>
            <person name="Submissions S."/>
        </authorList>
    </citation>
    <scope>NUCLEOTIDE SEQUENCE [LARGE SCALE GENOMIC DNA]</scope>
    <source>
        <strain evidence="2">ATCC 25963</strain>
    </source>
</reference>